<keyword evidence="3" id="KW-1185">Reference proteome</keyword>
<accession>A0A5C3EYS6</accession>
<protein>
    <submittedName>
        <fullName evidence="2">Uncharacterized protein</fullName>
    </submittedName>
</protein>
<feature type="region of interest" description="Disordered" evidence="1">
    <location>
        <begin position="156"/>
        <end position="249"/>
    </location>
</feature>
<proteinExistence type="predicted"/>
<dbReference type="AlphaFoldDB" id="A0A5C3EYS6"/>
<sequence length="324" mass="35742">MHTTRTWKATAAAEAMLAVYGRDAEVDHGTSPHLRKGRSTAMTTRLTLQDILSDLSTLSSGAGSSNAMLTTTTAATAATAAAVGGDESRRYMDRATECLRLNSQLVPPHSHPHSNGYDSGDGDRKEDGVTRLDYLHSTVARLQTQVEDWYRGLQGGLDALQGDSRGRETLQEEEEEERTVAPERAGEGVSSHRQADNIVDDDEEDPTAQPPRRRPRQLRGTNLEKRLSCASSTRHSPPYPPNPYAGPPAARHQAVWLEQWQVSNLATLHAGFLAGWLACIADGPSRPDWFNMDPTCSRRSSLCFNDEQQQRERWIWLRLGSAAD</sequence>
<reference evidence="2 3" key="1">
    <citation type="submission" date="2018-03" db="EMBL/GenBank/DDBJ databases">
        <authorList>
            <person name="Guldener U."/>
        </authorList>
    </citation>
    <scope>NUCLEOTIDE SEQUENCE [LARGE SCALE GENOMIC DNA]</scope>
    <source>
        <strain evidence="2 3">DAOM196992</strain>
    </source>
</reference>
<feature type="region of interest" description="Disordered" evidence="1">
    <location>
        <begin position="102"/>
        <end position="125"/>
    </location>
</feature>
<evidence type="ECO:0000256" key="1">
    <source>
        <dbReference type="SAM" id="MobiDB-lite"/>
    </source>
</evidence>
<feature type="compositionally biased region" description="Pro residues" evidence="1">
    <location>
        <begin position="237"/>
        <end position="246"/>
    </location>
</feature>
<gene>
    <name evidence="2" type="ORF">PSFLO_02462</name>
</gene>
<organism evidence="2 3">
    <name type="scientific">Pseudozyma flocculosa</name>
    <dbReference type="NCBI Taxonomy" id="84751"/>
    <lineage>
        <taxon>Eukaryota</taxon>
        <taxon>Fungi</taxon>
        <taxon>Dikarya</taxon>
        <taxon>Basidiomycota</taxon>
        <taxon>Ustilaginomycotina</taxon>
        <taxon>Ustilaginomycetes</taxon>
        <taxon>Ustilaginales</taxon>
        <taxon>Ustilaginaceae</taxon>
        <taxon>Pseudozyma</taxon>
    </lineage>
</organism>
<dbReference type="Proteomes" id="UP000323386">
    <property type="component" value="Unassembled WGS sequence"/>
</dbReference>
<evidence type="ECO:0000313" key="3">
    <source>
        <dbReference type="Proteomes" id="UP000323386"/>
    </source>
</evidence>
<name>A0A5C3EYS6_9BASI</name>
<evidence type="ECO:0000313" key="2">
    <source>
        <dbReference type="EMBL" id="SPO36990.1"/>
    </source>
</evidence>
<dbReference type="EMBL" id="OOIP01000005">
    <property type="protein sequence ID" value="SPO36990.1"/>
    <property type="molecule type" value="Genomic_DNA"/>
</dbReference>